<accession>A0A3M9NQI3</accession>
<evidence type="ECO:0000256" key="2">
    <source>
        <dbReference type="ARBA" id="ARBA00022603"/>
    </source>
</evidence>
<dbReference type="Pfam" id="PF22435">
    <property type="entry name" value="MRM3-like_sub_bind"/>
    <property type="match status" value="1"/>
</dbReference>
<evidence type="ECO:0000256" key="1">
    <source>
        <dbReference type="ARBA" id="ARBA00007228"/>
    </source>
</evidence>
<dbReference type="InterPro" id="IPR029064">
    <property type="entry name" value="Ribosomal_eL30-like_sf"/>
</dbReference>
<proteinExistence type="inferred from homology"/>
<dbReference type="InterPro" id="IPR029028">
    <property type="entry name" value="Alpha/beta_knot_MTases"/>
</dbReference>
<keyword evidence="3 6" id="KW-0808">Transferase</keyword>
<dbReference type="SUPFAM" id="SSF55315">
    <property type="entry name" value="L30e-like"/>
    <property type="match status" value="1"/>
</dbReference>
<feature type="domain" description="MRM3-like substrate binding" evidence="5">
    <location>
        <begin position="5"/>
        <end position="91"/>
    </location>
</feature>
<comment type="caution">
    <text evidence="6">The sequence shown here is derived from an EMBL/GenBank/DDBJ whole genome shotgun (WGS) entry which is preliminary data.</text>
</comment>
<dbReference type="GO" id="GO:0003723">
    <property type="term" value="F:RNA binding"/>
    <property type="evidence" value="ECO:0007669"/>
    <property type="project" value="InterPro"/>
</dbReference>
<dbReference type="GO" id="GO:0008173">
    <property type="term" value="F:RNA methyltransferase activity"/>
    <property type="evidence" value="ECO:0007669"/>
    <property type="project" value="InterPro"/>
</dbReference>
<evidence type="ECO:0000256" key="3">
    <source>
        <dbReference type="ARBA" id="ARBA00022679"/>
    </source>
</evidence>
<name>A0A3M9NQI3_9BACT</name>
<reference evidence="6 7" key="1">
    <citation type="submission" date="2018-11" db="EMBL/GenBank/DDBJ databases">
        <title>Draft genome sequence of Ferruginibacter sp. BO-59.</title>
        <authorList>
            <person name="Im W.T."/>
        </authorList>
    </citation>
    <scope>NUCLEOTIDE SEQUENCE [LARGE SCALE GENOMIC DNA]</scope>
    <source>
        <strain evidence="6 7">BO-59</strain>
    </source>
</reference>
<evidence type="ECO:0000259" key="4">
    <source>
        <dbReference type="Pfam" id="PF00588"/>
    </source>
</evidence>
<dbReference type="PANTHER" id="PTHR43191:SF2">
    <property type="entry name" value="RRNA METHYLTRANSFERASE 3, MITOCHONDRIAL"/>
    <property type="match status" value="1"/>
</dbReference>
<dbReference type="GO" id="GO:0032259">
    <property type="term" value="P:methylation"/>
    <property type="evidence" value="ECO:0007669"/>
    <property type="project" value="UniProtKB-KW"/>
</dbReference>
<dbReference type="Proteomes" id="UP000267223">
    <property type="component" value="Unassembled WGS sequence"/>
</dbReference>
<evidence type="ECO:0000313" key="7">
    <source>
        <dbReference type="Proteomes" id="UP000267223"/>
    </source>
</evidence>
<comment type="similarity">
    <text evidence="1">Belongs to the class IV-like SAM-binding methyltransferase superfamily. RNA methyltransferase TrmH family.</text>
</comment>
<organism evidence="6 7">
    <name type="scientific">Hanamia caeni</name>
    <dbReference type="NCBI Taxonomy" id="2294116"/>
    <lineage>
        <taxon>Bacteria</taxon>
        <taxon>Pseudomonadati</taxon>
        <taxon>Bacteroidota</taxon>
        <taxon>Chitinophagia</taxon>
        <taxon>Chitinophagales</taxon>
        <taxon>Chitinophagaceae</taxon>
        <taxon>Hanamia</taxon>
    </lineage>
</organism>
<dbReference type="EMBL" id="RJJR01000001">
    <property type="protein sequence ID" value="RNI39735.1"/>
    <property type="molecule type" value="Genomic_DNA"/>
</dbReference>
<dbReference type="GO" id="GO:0006396">
    <property type="term" value="P:RNA processing"/>
    <property type="evidence" value="ECO:0007669"/>
    <property type="project" value="InterPro"/>
</dbReference>
<dbReference type="InterPro" id="IPR001537">
    <property type="entry name" value="SpoU_MeTrfase"/>
</dbReference>
<keyword evidence="2 6" id="KW-0489">Methyltransferase</keyword>
<keyword evidence="7" id="KW-1185">Reference proteome</keyword>
<dbReference type="Gene3D" id="3.40.1280.10">
    <property type="match status" value="1"/>
</dbReference>
<evidence type="ECO:0000313" key="6">
    <source>
        <dbReference type="EMBL" id="RNI39735.1"/>
    </source>
</evidence>
<protein>
    <submittedName>
        <fullName evidence="6">RNA methyltransferase</fullName>
    </submittedName>
</protein>
<dbReference type="PANTHER" id="PTHR43191">
    <property type="entry name" value="RRNA METHYLTRANSFERASE 3"/>
    <property type="match status" value="1"/>
</dbReference>
<dbReference type="Gene3D" id="3.30.1330.30">
    <property type="match status" value="1"/>
</dbReference>
<evidence type="ECO:0000259" key="5">
    <source>
        <dbReference type="Pfam" id="PF22435"/>
    </source>
</evidence>
<dbReference type="RefSeq" id="WP_123118626.1">
    <property type="nucleotide sequence ID" value="NZ_RJJR01000001.1"/>
</dbReference>
<gene>
    <name evidence="6" type="ORF">EFY79_00045</name>
</gene>
<dbReference type="CDD" id="cd18109">
    <property type="entry name" value="SpoU-like_RNA-MTase"/>
    <property type="match status" value="1"/>
</dbReference>
<dbReference type="AlphaFoldDB" id="A0A3M9NQI3"/>
<sequence length="253" mass="27900">MLSKKIVKYIQSLSLKKFRDAEGAFIAEGPKIVNEFLSEKKLKCILICAVKDWLNENSLLLEGQDISAMYEIDEHWLKSISQLKTPNKVVAVLGKNDADLPSLTGKISILLDDLQDPGNLGTIIRIADWFAIENIICSDTSVDCYNPKVVQSSMGSLARVNVFYKDLQQFLPENSAIKTYATTLNGASIFNFPKLNEGFILIGNESKGIHNNLLKLCTHQITIPRIGHAESLNAAVATGIILSQIIKALNSPK</sequence>
<dbReference type="OrthoDB" id="9785673at2"/>
<dbReference type="SUPFAM" id="SSF75217">
    <property type="entry name" value="alpha/beta knot"/>
    <property type="match status" value="1"/>
</dbReference>
<feature type="domain" description="tRNA/rRNA methyltransferase SpoU type" evidence="4">
    <location>
        <begin position="107"/>
        <end position="242"/>
    </location>
</feature>
<dbReference type="InterPro" id="IPR051259">
    <property type="entry name" value="rRNA_Methyltransferase"/>
</dbReference>
<dbReference type="Pfam" id="PF00588">
    <property type="entry name" value="SpoU_methylase"/>
    <property type="match status" value="1"/>
</dbReference>
<dbReference type="InterPro" id="IPR053888">
    <property type="entry name" value="MRM3-like_sub_bind"/>
</dbReference>
<dbReference type="InterPro" id="IPR029026">
    <property type="entry name" value="tRNA_m1G_MTases_N"/>
</dbReference>